<dbReference type="Proteomes" id="UP000247465">
    <property type="component" value="Chromosome"/>
</dbReference>
<dbReference type="GO" id="GO:0005737">
    <property type="term" value="C:cytoplasm"/>
    <property type="evidence" value="ECO:0007669"/>
    <property type="project" value="TreeGrafter"/>
</dbReference>
<dbReference type="AlphaFoldDB" id="A0A2Z4ADU1"/>
<accession>A0A2Z4ADU1</accession>
<dbReference type="EMBL" id="CP029803">
    <property type="protein sequence ID" value="AWT59575.1"/>
    <property type="molecule type" value="Genomic_DNA"/>
</dbReference>
<keyword evidence="3 5" id="KW-0456">Lyase</keyword>
<dbReference type="PANTHER" id="PTHR30502">
    <property type="entry name" value="2-KETO-3-DEOXY-L-RHAMNONATE ALDOLASE"/>
    <property type="match status" value="1"/>
</dbReference>
<evidence type="ECO:0000313" key="5">
    <source>
        <dbReference type="EMBL" id="AWT59575.1"/>
    </source>
</evidence>
<dbReference type="GO" id="GO:0046872">
    <property type="term" value="F:metal ion binding"/>
    <property type="evidence" value="ECO:0007669"/>
    <property type="project" value="UniProtKB-KW"/>
</dbReference>
<comment type="similarity">
    <text evidence="1">Belongs to the HpcH/HpaI aldolase family.</text>
</comment>
<dbReference type="SUPFAM" id="SSF51621">
    <property type="entry name" value="Phosphoenolpyruvate/pyruvate domain"/>
    <property type="match status" value="1"/>
</dbReference>
<dbReference type="KEGG" id="mtar:DF168_00766"/>
<dbReference type="InterPro" id="IPR040442">
    <property type="entry name" value="Pyrv_kinase-like_dom_sf"/>
</dbReference>
<evidence type="ECO:0000256" key="1">
    <source>
        <dbReference type="ARBA" id="ARBA00005568"/>
    </source>
</evidence>
<reference evidence="5 6" key="1">
    <citation type="submission" date="2018-06" db="EMBL/GenBank/DDBJ databases">
        <title>Draft Genome Sequence of a Novel Marine Bacterium Related to the Verrucomicrobia.</title>
        <authorList>
            <person name="Vosseberg J."/>
            <person name="Martijn J."/>
            <person name="Ettema T.J.G."/>
        </authorList>
    </citation>
    <scope>NUCLEOTIDE SEQUENCE [LARGE SCALE GENOMIC DNA]</scope>
    <source>
        <strain evidence="5">TARA_B100001123</strain>
    </source>
</reference>
<evidence type="ECO:0000256" key="2">
    <source>
        <dbReference type="ARBA" id="ARBA00022723"/>
    </source>
</evidence>
<organism evidence="5 6">
    <name type="scientific">Candidatus Moanibacter tarae</name>
    <dbReference type="NCBI Taxonomy" id="2200854"/>
    <lineage>
        <taxon>Bacteria</taxon>
        <taxon>Pseudomonadati</taxon>
        <taxon>Verrucomicrobiota</taxon>
        <taxon>Opitutia</taxon>
        <taxon>Puniceicoccales</taxon>
        <taxon>Puniceicoccales incertae sedis</taxon>
        <taxon>Candidatus Moanibacter</taxon>
    </lineage>
</organism>
<feature type="domain" description="HpcH/HpaI aldolase/citrate lyase" evidence="4">
    <location>
        <begin position="9"/>
        <end position="103"/>
    </location>
</feature>
<dbReference type="InterPro" id="IPR015813">
    <property type="entry name" value="Pyrv/PenolPyrv_kinase-like_dom"/>
</dbReference>
<dbReference type="GO" id="GO:0016832">
    <property type="term" value="F:aldehyde-lyase activity"/>
    <property type="evidence" value="ECO:0007669"/>
    <property type="project" value="TreeGrafter"/>
</dbReference>
<sequence>MWLQLCVPWNHPVLLKPVLYMPPAGIIIPIVRSPEEARNSVAACRYPPEGIRGFGPIRNMYGMESISEYLDKANTQSLIFIQIEHIDAVRSLDEILAVTGLDWRAKSVD</sequence>
<protein>
    <submittedName>
        <fullName evidence="5">4-hydroxy-2-oxo-heptane-1,7-dioate aldolase</fullName>
        <ecNumber evidence="5">4.1.2.52</ecNumber>
    </submittedName>
</protein>
<keyword evidence="2" id="KW-0479">Metal-binding</keyword>
<proteinExistence type="inferred from homology"/>
<dbReference type="EC" id="4.1.2.52" evidence="5"/>
<gene>
    <name evidence="5" type="primary">hpcH_3</name>
    <name evidence="5" type="ORF">DF168_00766</name>
</gene>
<evidence type="ECO:0000256" key="3">
    <source>
        <dbReference type="ARBA" id="ARBA00023239"/>
    </source>
</evidence>
<evidence type="ECO:0000259" key="4">
    <source>
        <dbReference type="Pfam" id="PF03328"/>
    </source>
</evidence>
<dbReference type="InterPro" id="IPR050251">
    <property type="entry name" value="HpcH-HpaI_aldolase"/>
</dbReference>
<name>A0A2Z4ADU1_9BACT</name>
<dbReference type="PANTHER" id="PTHR30502:SF0">
    <property type="entry name" value="PHOSPHOENOLPYRUVATE CARBOXYLASE FAMILY PROTEIN"/>
    <property type="match status" value="1"/>
</dbReference>
<dbReference type="InterPro" id="IPR005000">
    <property type="entry name" value="Aldolase/citrate-lyase_domain"/>
</dbReference>
<dbReference type="Gene3D" id="3.20.20.60">
    <property type="entry name" value="Phosphoenolpyruvate-binding domains"/>
    <property type="match status" value="1"/>
</dbReference>
<evidence type="ECO:0000313" key="6">
    <source>
        <dbReference type="Proteomes" id="UP000247465"/>
    </source>
</evidence>
<dbReference type="Pfam" id="PF03328">
    <property type="entry name" value="HpcH_HpaI"/>
    <property type="match status" value="1"/>
</dbReference>